<evidence type="ECO:0000256" key="2">
    <source>
        <dbReference type="ARBA" id="ARBA00022741"/>
    </source>
</evidence>
<dbReference type="SUPFAM" id="SSF52540">
    <property type="entry name" value="P-loop containing nucleoside triphosphate hydrolases"/>
    <property type="match status" value="1"/>
</dbReference>
<dbReference type="GO" id="GO:0015808">
    <property type="term" value="P:L-alanine transport"/>
    <property type="evidence" value="ECO:0007669"/>
    <property type="project" value="TreeGrafter"/>
</dbReference>
<dbReference type="PROSITE" id="PS50893">
    <property type="entry name" value="ABC_TRANSPORTER_2"/>
    <property type="match status" value="1"/>
</dbReference>
<dbReference type="FunFam" id="3.40.50.300:FF:000421">
    <property type="entry name" value="Branched-chain amino acid ABC transporter ATP-binding protein"/>
    <property type="match status" value="1"/>
</dbReference>
<accession>A0A1M6NJ07</accession>
<evidence type="ECO:0000259" key="4">
    <source>
        <dbReference type="PROSITE" id="PS50893"/>
    </source>
</evidence>
<dbReference type="GO" id="GO:1903806">
    <property type="term" value="P:L-isoleucine import across plasma membrane"/>
    <property type="evidence" value="ECO:0007669"/>
    <property type="project" value="TreeGrafter"/>
</dbReference>
<evidence type="ECO:0000313" key="6">
    <source>
        <dbReference type="Proteomes" id="UP000183997"/>
    </source>
</evidence>
<keyword evidence="2" id="KW-0547">Nucleotide-binding</keyword>
<dbReference type="GO" id="GO:0005524">
    <property type="term" value="F:ATP binding"/>
    <property type="evidence" value="ECO:0007669"/>
    <property type="project" value="UniProtKB-KW"/>
</dbReference>
<dbReference type="SMART" id="SM00382">
    <property type="entry name" value="AAA"/>
    <property type="match status" value="1"/>
</dbReference>
<dbReference type="GO" id="GO:0015188">
    <property type="term" value="F:L-isoleucine transmembrane transporter activity"/>
    <property type="evidence" value="ECO:0007669"/>
    <property type="project" value="TreeGrafter"/>
</dbReference>
<organism evidence="5 6">
    <name type="scientific">Desulforamulus aeronauticus DSM 10349</name>
    <dbReference type="NCBI Taxonomy" id="1121421"/>
    <lineage>
        <taxon>Bacteria</taxon>
        <taxon>Bacillati</taxon>
        <taxon>Bacillota</taxon>
        <taxon>Clostridia</taxon>
        <taxon>Eubacteriales</taxon>
        <taxon>Peptococcaceae</taxon>
        <taxon>Desulforamulus</taxon>
    </lineage>
</organism>
<protein>
    <submittedName>
        <fullName evidence="5">Amino acid/amide ABC transporter ATP-binding protein 1, HAAT family (TC 3.A.1.4.-)</fullName>
    </submittedName>
</protein>
<dbReference type="InterPro" id="IPR003593">
    <property type="entry name" value="AAA+_ATPase"/>
</dbReference>
<dbReference type="InterPro" id="IPR032823">
    <property type="entry name" value="BCA_ABC_TP_C"/>
</dbReference>
<dbReference type="Proteomes" id="UP000183997">
    <property type="component" value="Unassembled WGS sequence"/>
</dbReference>
<dbReference type="InterPro" id="IPR027417">
    <property type="entry name" value="P-loop_NTPase"/>
</dbReference>
<dbReference type="RefSeq" id="WP_072910363.1">
    <property type="nucleotide sequence ID" value="NZ_FRAR01000004.1"/>
</dbReference>
<keyword evidence="3 5" id="KW-0067">ATP-binding</keyword>
<dbReference type="GO" id="GO:0005886">
    <property type="term" value="C:plasma membrane"/>
    <property type="evidence" value="ECO:0007669"/>
    <property type="project" value="TreeGrafter"/>
</dbReference>
<dbReference type="CDD" id="cd03219">
    <property type="entry name" value="ABC_Mj1267_LivG_branched"/>
    <property type="match status" value="1"/>
</dbReference>
<dbReference type="GO" id="GO:0042941">
    <property type="term" value="P:D-alanine transmembrane transport"/>
    <property type="evidence" value="ECO:0007669"/>
    <property type="project" value="TreeGrafter"/>
</dbReference>
<dbReference type="PANTHER" id="PTHR45772">
    <property type="entry name" value="CONSERVED COMPONENT OF ABC TRANSPORTER FOR NATURAL AMINO ACIDS-RELATED"/>
    <property type="match status" value="1"/>
</dbReference>
<dbReference type="Pfam" id="PF00005">
    <property type="entry name" value="ABC_tran"/>
    <property type="match status" value="1"/>
</dbReference>
<dbReference type="Gene3D" id="3.40.50.300">
    <property type="entry name" value="P-loop containing nucleotide triphosphate hydrolases"/>
    <property type="match status" value="1"/>
</dbReference>
<dbReference type="EMBL" id="FRAR01000004">
    <property type="protein sequence ID" value="SHJ95532.1"/>
    <property type="molecule type" value="Genomic_DNA"/>
</dbReference>
<dbReference type="GO" id="GO:1903805">
    <property type="term" value="P:L-valine import across plasma membrane"/>
    <property type="evidence" value="ECO:0007669"/>
    <property type="project" value="TreeGrafter"/>
</dbReference>
<dbReference type="GO" id="GO:0016887">
    <property type="term" value="F:ATP hydrolysis activity"/>
    <property type="evidence" value="ECO:0007669"/>
    <property type="project" value="InterPro"/>
</dbReference>
<sequence>MSKTILEMDNVTIRFGGLTAVDSVDMKIEEGTIRALIGPNGAGKSTIFNLITGIYPPSSGEIRFRGTLINGYKPHLITELGIARTFQNIRLFSEMTVLDNVKIGRHCRTKAGFLGALLRGPGVKAEERAITEESMEALKILELDHKADELAKNLPYGEQRRLEIARAMASNPKLILLDEPAAGMNPQEKQTLMSMIRKIQDKGLTIFLVEHDMKFVMNLSDRIMVLDYGRKIAAGSPAEIKSNPAVIAAYLGKEVG</sequence>
<evidence type="ECO:0000313" key="5">
    <source>
        <dbReference type="EMBL" id="SHJ95532.1"/>
    </source>
</evidence>
<proteinExistence type="predicted"/>
<keyword evidence="6" id="KW-1185">Reference proteome</keyword>
<dbReference type="AlphaFoldDB" id="A0A1M6NJ07"/>
<dbReference type="InterPro" id="IPR051120">
    <property type="entry name" value="ABC_AA/LPS_Transport"/>
</dbReference>
<dbReference type="GO" id="GO:0005304">
    <property type="term" value="F:L-valine transmembrane transporter activity"/>
    <property type="evidence" value="ECO:0007669"/>
    <property type="project" value="TreeGrafter"/>
</dbReference>
<dbReference type="GO" id="GO:0015192">
    <property type="term" value="F:L-phenylalanine transmembrane transporter activity"/>
    <property type="evidence" value="ECO:0007669"/>
    <property type="project" value="TreeGrafter"/>
</dbReference>
<feature type="domain" description="ABC transporter" evidence="4">
    <location>
        <begin position="6"/>
        <end position="253"/>
    </location>
</feature>
<dbReference type="STRING" id="1121421.SAMN02745123_00150"/>
<dbReference type="OrthoDB" id="9779136at2"/>
<gene>
    <name evidence="5" type="ORF">SAMN02745123_00150</name>
</gene>
<name>A0A1M6NJ07_9FIRM</name>
<evidence type="ECO:0000256" key="3">
    <source>
        <dbReference type="ARBA" id="ARBA00022840"/>
    </source>
</evidence>
<dbReference type="PANTHER" id="PTHR45772:SF7">
    <property type="entry name" value="AMINO ACID ABC TRANSPORTER ATP-BINDING PROTEIN"/>
    <property type="match status" value="1"/>
</dbReference>
<keyword evidence="1" id="KW-0813">Transport</keyword>
<dbReference type="InterPro" id="IPR003439">
    <property type="entry name" value="ABC_transporter-like_ATP-bd"/>
</dbReference>
<dbReference type="Pfam" id="PF12399">
    <property type="entry name" value="BCA_ABC_TP_C"/>
    <property type="match status" value="1"/>
</dbReference>
<reference evidence="6" key="1">
    <citation type="submission" date="2016-11" db="EMBL/GenBank/DDBJ databases">
        <authorList>
            <person name="Varghese N."/>
            <person name="Submissions S."/>
        </authorList>
    </citation>
    <scope>NUCLEOTIDE SEQUENCE [LARGE SCALE GENOMIC DNA]</scope>
    <source>
        <strain evidence="6">DSM 10349</strain>
    </source>
</reference>
<evidence type="ECO:0000256" key="1">
    <source>
        <dbReference type="ARBA" id="ARBA00022448"/>
    </source>
</evidence>